<evidence type="ECO:0000256" key="6">
    <source>
        <dbReference type="ARBA" id="ARBA00023242"/>
    </source>
</evidence>
<dbReference type="FunFam" id="3.30.160.60:FF:001781">
    <property type="entry name" value="zinc finger protein 496 isoform X2"/>
    <property type="match status" value="1"/>
</dbReference>
<keyword evidence="2" id="KW-0479">Metal-binding</keyword>
<proteinExistence type="predicted"/>
<dbReference type="SMART" id="SM00355">
    <property type="entry name" value="ZnF_C2H2"/>
    <property type="match status" value="2"/>
</dbReference>
<keyword evidence="5" id="KW-0862">Zinc</keyword>
<dbReference type="GO" id="GO:0000981">
    <property type="term" value="F:DNA-binding transcription factor activity, RNA polymerase II-specific"/>
    <property type="evidence" value="ECO:0007669"/>
    <property type="project" value="TreeGrafter"/>
</dbReference>
<evidence type="ECO:0000259" key="8">
    <source>
        <dbReference type="PROSITE" id="PS50157"/>
    </source>
</evidence>
<gene>
    <name evidence="9" type="ORF">LARSCL_LOCUS21479</name>
</gene>
<dbReference type="PANTHER" id="PTHR24394:SF44">
    <property type="entry name" value="ZINC FINGER PROTEIN 271-LIKE"/>
    <property type="match status" value="1"/>
</dbReference>
<protein>
    <recommendedName>
        <fullName evidence="8">C2H2-type domain-containing protein</fullName>
    </recommendedName>
</protein>
<keyword evidence="6" id="KW-0539">Nucleus</keyword>
<comment type="subcellular location">
    <subcellularLocation>
        <location evidence="1">Nucleus</location>
    </subcellularLocation>
</comment>
<keyword evidence="3" id="KW-0677">Repeat</keyword>
<evidence type="ECO:0000313" key="10">
    <source>
        <dbReference type="Proteomes" id="UP001497382"/>
    </source>
</evidence>
<dbReference type="Pfam" id="PF00096">
    <property type="entry name" value="zf-C2H2"/>
    <property type="match status" value="2"/>
</dbReference>
<dbReference type="Proteomes" id="UP001497382">
    <property type="component" value="Unassembled WGS sequence"/>
</dbReference>
<dbReference type="SUPFAM" id="SSF57667">
    <property type="entry name" value="beta-beta-alpha zinc fingers"/>
    <property type="match status" value="1"/>
</dbReference>
<sequence length="66" mass="7764">MQRHSKSKYYDCELCGKIFTSNYNLKRHQQAHAKNKSYKCELCNNSFISISLLKSHCQTHIIEEAI</sequence>
<dbReference type="GO" id="GO:0008270">
    <property type="term" value="F:zinc ion binding"/>
    <property type="evidence" value="ECO:0007669"/>
    <property type="project" value="UniProtKB-KW"/>
</dbReference>
<evidence type="ECO:0000256" key="1">
    <source>
        <dbReference type="ARBA" id="ARBA00004123"/>
    </source>
</evidence>
<evidence type="ECO:0000256" key="4">
    <source>
        <dbReference type="ARBA" id="ARBA00022771"/>
    </source>
</evidence>
<dbReference type="PROSITE" id="PS00028">
    <property type="entry name" value="ZINC_FINGER_C2H2_1"/>
    <property type="match status" value="2"/>
</dbReference>
<keyword evidence="10" id="KW-1185">Reference proteome</keyword>
<evidence type="ECO:0000313" key="9">
    <source>
        <dbReference type="EMBL" id="CAL1299646.1"/>
    </source>
</evidence>
<evidence type="ECO:0000256" key="7">
    <source>
        <dbReference type="PROSITE-ProRule" id="PRU00042"/>
    </source>
</evidence>
<organism evidence="9 10">
    <name type="scientific">Larinioides sclopetarius</name>
    <dbReference type="NCBI Taxonomy" id="280406"/>
    <lineage>
        <taxon>Eukaryota</taxon>
        <taxon>Metazoa</taxon>
        <taxon>Ecdysozoa</taxon>
        <taxon>Arthropoda</taxon>
        <taxon>Chelicerata</taxon>
        <taxon>Arachnida</taxon>
        <taxon>Araneae</taxon>
        <taxon>Araneomorphae</taxon>
        <taxon>Entelegynae</taxon>
        <taxon>Araneoidea</taxon>
        <taxon>Araneidae</taxon>
        <taxon>Larinioides</taxon>
    </lineage>
</organism>
<dbReference type="GO" id="GO:0005634">
    <property type="term" value="C:nucleus"/>
    <property type="evidence" value="ECO:0007669"/>
    <property type="project" value="UniProtKB-SubCell"/>
</dbReference>
<feature type="domain" description="C2H2-type" evidence="8">
    <location>
        <begin position="10"/>
        <end position="37"/>
    </location>
</feature>
<comment type="caution">
    <text evidence="9">The sequence shown here is derived from an EMBL/GenBank/DDBJ whole genome shotgun (WGS) entry which is preliminary data.</text>
</comment>
<accession>A0AAV2BV31</accession>
<feature type="domain" description="C2H2-type" evidence="8">
    <location>
        <begin position="38"/>
        <end position="65"/>
    </location>
</feature>
<dbReference type="InterPro" id="IPR013087">
    <property type="entry name" value="Znf_C2H2_type"/>
</dbReference>
<keyword evidence="4 7" id="KW-0863">Zinc-finger</keyword>
<dbReference type="EMBL" id="CAXIEN010000511">
    <property type="protein sequence ID" value="CAL1299646.1"/>
    <property type="molecule type" value="Genomic_DNA"/>
</dbReference>
<dbReference type="InterPro" id="IPR036236">
    <property type="entry name" value="Znf_C2H2_sf"/>
</dbReference>
<dbReference type="AlphaFoldDB" id="A0AAV2BV31"/>
<evidence type="ECO:0000256" key="2">
    <source>
        <dbReference type="ARBA" id="ARBA00022723"/>
    </source>
</evidence>
<evidence type="ECO:0000256" key="5">
    <source>
        <dbReference type="ARBA" id="ARBA00022833"/>
    </source>
</evidence>
<name>A0AAV2BV31_9ARAC</name>
<reference evidence="9 10" key="1">
    <citation type="submission" date="2024-04" db="EMBL/GenBank/DDBJ databases">
        <authorList>
            <person name="Rising A."/>
            <person name="Reimegard J."/>
            <person name="Sonavane S."/>
            <person name="Akerstrom W."/>
            <person name="Nylinder S."/>
            <person name="Hedman E."/>
            <person name="Kallberg Y."/>
        </authorList>
    </citation>
    <scope>NUCLEOTIDE SEQUENCE [LARGE SCALE GENOMIC DNA]</scope>
</reference>
<dbReference type="Gene3D" id="3.30.160.60">
    <property type="entry name" value="Classic Zinc Finger"/>
    <property type="match status" value="2"/>
</dbReference>
<evidence type="ECO:0000256" key="3">
    <source>
        <dbReference type="ARBA" id="ARBA00022737"/>
    </source>
</evidence>
<dbReference type="PANTHER" id="PTHR24394">
    <property type="entry name" value="ZINC FINGER PROTEIN"/>
    <property type="match status" value="1"/>
</dbReference>
<dbReference type="PROSITE" id="PS50157">
    <property type="entry name" value="ZINC_FINGER_C2H2_2"/>
    <property type="match status" value="2"/>
</dbReference>